<name>A0A371F5U6_MUCPR</name>
<dbReference type="Proteomes" id="UP000257109">
    <property type="component" value="Unassembled WGS sequence"/>
</dbReference>
<accession>A0A371F5U6</accession>
<dbReference type="AlphaFoldDB" id="A0A371F5U6"/>
<dbReference type="OrthoDB" id="1724165at2759"/>
<feature type="non-terminal residue" evidence="2">
    <location>
        <position position="1"/>
    </location>
</feature>
<comment type="caution">
    <text evidence="2">The sequence shown here is derived from an EMBL/GenBank/DDBJ whole genome shotgun (WGS) entry which is preliminary data.</text>
</comment>
<proteinExistence type="predicted"/>
<organism evidence="2 3">
    <name type="scientific">Mucuna pruriens</name>
    <name type="common">Velvet bean</name>
    <name type="synonym">Dolichos pruriens</name>
    <dbReference type="NCBI Taxonomy" id="157652"/>
    <lineage>
        <taxon>Eukaryota</taxon>
        <taxon>Viridiplantae</taxon>
        <taxon>Streptophyta</taxon>
        <taxon>Embryophyta</taxon>
        <taxon>Tracheophyta</taxon>
        <taxon>Spermatophyta</taxon>
        <taxon>Magnoliopsida</taxon>
        <taxon>eudicotyledons</taxon>
        <taxon>Gunneridae</taxon>
        <taxon>Pentapetalae</taxon>
        <taxon>rosids</taxon>
        <taxon>fabids</taxon>
        <taxon>Fabales</taxon>
        <taxon>Fabaceae</taxon>
        <taxon>Papilionoideae</taxon>
        <taxon>50 kb inversion clade</taxon>
        <taxon>NPAAA clade</taxon>
        <taxon>indigoferoid/millettioid clade</taxon>
        <taxon>Phaseoleae</taxon>
        <taxon>Mucuna</taxon>
    </lineage>
</organism>
<evidence type="ECO:0000313" key="3">
    <source>
        <dbReference type="Proteomes" id="UP000257109"/>
    </source>
</evidence>
<feature type="compositionally biased region" description="Basic and acidic residues" evidence="1">
    <location>
        <begin position="101"/>
        <end position="117"/>
    </location>
</feature>
<protein>
    <submittedName>
        <fullName evidence="2">Uncharacterized protein</fullName>
    </submittedName>
</protein>
<gene>
    <name evidence="2" type="ORF">CR513_46669</name>
</gene>
<dbReference type="EMBL" id="QJKJ01010437">
    <property type="protein sequence ID" value="RDX73680.1"/>
    <property type="molecule type" value="Genomic_DNA"/>
</dbReference>
<keyword evidence="3" id="KW-1185">Reference proteome</keyword>
<evidence type="ECO:0000313" key="2">
    <source>
        <dbReference type="EMBL" id="RDX73680.1"/>
    </source>
</evidence>
<dbReference type="PANTHER" id="PTHR32108:SF9">
    <property type="entry name" value="REVERSE TRANSCRIPTASE RNASE H-LIKE DOMAIN-CONTAINING PROTEIN"/>
    <property type="match status" value="1"/>
</dbReference>
<evidence type="ECO:0000256" key="1">
    <source>
        <dbReference type="SAM" id="MobiDB-lite"/>
    </source>
</evidence>
<dbReference type="PANTHER" id="PTHR32108">
    <property type="entry name" value="DNA-DIRECTED RNA POLYMERASE SUBUNIT ALPHA"/>
    <property type="match status" value="1"/>
</dbReference>
<sequence length="255" mass="28140">MSRHWSSYQLKASAARYKKATKVVGTNSHAICKVAPPFAGTKIGEIISLKPLEPPYPRSYDPNAKYNYHGGAVGHATERLNVQNNPLPAHRGMAINAISQENRDESEGASRREREECAAGCTTDSVSRVEEGAHSSRLNETKSASIAYPIGETTKPLAIKEDPILEVTNIAGIGGVTRSERIFAPKNLRNKDPVHVKKDKATKAPRRIMMEGEATEFLKLICHSEYEMLDQLYKTLACISLLFSLINSEGHRNLL</sequence>
<feature type="region of interest" description="Disordered" evidence="1">
    <location>
        <begin position="97"/>
        <end position="140"/>
    </location>
</feature>
<feature type="compositionally biased region" description="Basic and acidic residues" evidence="1">
    <location>
        <begin position="127"/>
        <end position="140"/>
    </location>
</feature>
<reference evidence="2" key="1">
    <citation type="submission" date="2018-05" db="EMBL/GenBank/DDBJ databases">
        <title>Draft genome of Mucuna pruriens seed.</title>
        <authorList>
            <person name="Nnadi N.E."/>
            <person name="Vos R."/>
            <person name="Hasami M.H."/>
            <person name="Devisetty U.K."/>
            <person name="Aguiy J.C."/>
        </authorList>
    </citation>
    <scope>NUCLEOTIDE SEQUENCE [LARGE SCALE GENOMIC DNA]</scope>
    <source>
        <strain evidence="2">JCA_2017</strain>
    </source>
</reference>